<dbReference type="GO" id="GO:0004527">
    <property type="term" value="F:exonuclease activity"/>
    <property type="evidence" value="ECO:0007669"/>
    <property type="project" value="InterPro"/>
</dbReference>
<sequence>MVSVIFEINLSVKQDVGELIVGEMTWIQLCPVGKLDFQYYNFGEVLASTVTSVTTNTHQVCPTLPPCSSSNIQDPNAYISLDCEFIHIGPPGESVVKTEVSQVAIVDYDGNVLLNSYVRPVEPKSHWRTHRDYLYINAPSPAEMRSEVYKIIEGRIIVGFEMINDLLGLEIDHPLSLLRDISLCHKYRRMSLAAAVQIELKRNIQQNLYHDAIEDASITMELFRASRVNRDFENEMIPTRDYKKPWLTRTSETSVPTLASCPTAPTNCLPPLDEFVALNIMSVLIGSGRKRGFIPLQVTLVDYEHNVVLNGYIRQDITDLQTKFTGITREIYDAKDDHENDKLRELQRSPPIRFNPIYRNKPPSLDVLIENEFKISLLDNGLPSSIRRAIAIMRLYQKYKGEDELMIPLLKIKSTTQKATNTF</sequence>
<dbReference type="GO" id="GO:0006364">
    <property type="term" value="P:rRNA processing"/>
    <property type="evidence" value="ECO:0007669"/>
    <property type="project" value="UniProtKB-KW"/>
</dbReference>
<dbReference type="SMART" id="SM00479">
    <property type="entry name" value="EXOIII"/>
    <property type="match status" value="1"/>
</dbReference>
<evidence type="ECO:0000256" key="4">
    <source>
        <dbReference type="ARBA" id="ARBA00025599"/>
    </source>
</evidence>
<organism evidence="6 7">
    <name type="scientific">Gigaspora margarita</name>
    <dbReference type="NCBI Taxonomy" id="4874"/>
    <lineage>
        <taxon>Eukaryota</taxon>
        <taxon>Fungi</taxon>
        <taxon>Fungi incertae sedis</taxon>
        <taxon>Mucoromycota</taxon>
        <taxon>Glomeromycotina</taxon>
        <taxon>Glomeromycetes</taxon>
        <taxon>Diversisporales</taxon>
        <taxon>Gigasporaceae</taxon>
        <taxon>Gigaspora</taxon>
    </lineage>
</organism>
<evidence type="ECO:0000256" key="2">
    <source>
        <dbReference type="ARBA" id="ARBA00022722"/>
    </source>
</evidence>
<dbReference type="PANTHER" id="PTHR12801">
    <property type="entry name" value="RNA EXONUCLEASE REXO1 / RECO3 FAMILY MEMBER-RELATED"/>
    <property type="match status" value="1"/>
</dbReference>
<name>A0A8H4EL49_GIGMA</name>
<comment type="caution">
    <text evidence="6">The sequence shown here is derived from an EMBL/GenBank/DDBJ whole genome shotgun (WGS) entry which is preliminary data.</text>
</comment>
<feature type="domain" description="Exonuclease" evidence="5">
    <location>
        <begin position="77"/>
        <end position="232"/>
    </location>
</feature>
<dbReference type="InterPro" id="IPR036397">
    <property type="entry name" value="RNaseH_sf"/>
</dbReference>
<dbReference type="SUPFAM" id="SSF53098">
    <property type="entry name" value="Ribonuclease H-like"/>
    <property type="match status" value="1"/>
</dbReference>
<dbReference type="InterPro" id="IPR012337">
    <property type="entry name" value="RNaseH-like_sf"/>
</dbReference>
<dbReference type="InterPro" id="IPR047021">
    <property type="entry name" value="REXO1/3/4-like"/>
</dbReference>
<keyword evidence="1" id="KW-0698">rRNA processing</keyword>
<keyword evidence="7" id="KW-1185">Reference proteome</keyword>
<evidence type="ECO:0000259" key="5">
    <source>
        <dbReference type="SMART" id="SM00479"/>
    </source>
</evidence>
<keyword evidence="3" id="KW-0378">Hydrolase</keyword>
<dbReference type="OrthoDB" id="2433822at2759"/>
<dbReference type="GO" id="GO:0005634">
    <property type="term" value="C:nucleus"/>
    <property type="evidence" value="ECO:0007669"/>
    <property type="project" value="TreeGrafter"/>
</dbReference>
<keyword evidence="2" id="KW-0540">Nuclease</keyword>
<evidence type="ECO:0000313" key="6">
    <source>
        <dbReference type="EMBL" id="KAF0509358.1"/>
    </source>
</evidence>
<dbReference type="PANTHER" id="PTHR12801:SF45">
    <property type="entry name" value="RNA EXONUCLEASE 4"/>
    <property type="match status" value="1"/>
</dbReference>
<evidence type="ECO:0000256" key="3">
    <source>
        <dbReference type="ARBA" id="ARBA00022801"/>
    </source>
</evidence>
<dbReference type="InterPro" id="IPR013520">
    <property type="entry name" value="Ribonucl_H"/>
</dbReference>
<evidence type="ECO:0000313" key="7">
    <source>
        <dbReference type="Proteomes" id="UP000439903"/>
    </source>
</evidence>
<dbReference type="AlphaFoldDB" id="A0A8H4EL49"/>
<proteinExistence type="predicted"/>
<dbReference type="Proteomes" id="UP000439903">
    <property type="component" value="Unassembled WGS sequence"/>
</dbReference>
<comment type="function">
    <text evidence="4">Exoribonuclease involved in ribosome biosynthesis. Involved in the processing of ITS1, the internal transcribed spacer localized between the 18S and 5.8S rRNAs.</text>
</comment>
<accession>A0A8H4EL49</accession>
<protein>
    <submittedName>
        <fullName evidence="6">Rex4p</fullName>
    </submittedName>
</protein>
<dbReference type="EMBL" id="WTPW01000457">
    <property type="protein sequence ID" value="KAF0509358.1"/>
    <property type="molecule type" value="Genomic_DNA"/>
</dbReference>
<reference evidence="6 7" key="1">
    <citation type="journal article" date="2019" name="Environ. Microbiol.">
        <title>At the nexus of three kingdoms: the genome of the mycorrhizal fungus Gigaspora margarita provides insights into plant, endobacterial and fungal interactions.</title>
        <authorList>
            <person name="Venice F."/>
            <person name="Ghignone S."/>
            <person name="Salvioli di Fossalunga A."/>
            <person name="Amselem J."/>
            <person name="Novero M."/>
            <person name="Xianan X."/>
            <person name="Sedzielewska Toro K."/>
            <person name="Morin E."/>
            <person name="Lipzen A."/>
            <person name="Grigoriev I.V."/>
            <person name="Henrissat B."/>
            <person name="Martin F.M."/>
            <person name="Bonfante P."/>
        </authorList>
    </citation>
    <scope>NUCLEOTIDE SEQUENCE [LARGE SCALE GENOMIC DNA]</scope>
    <source>
        <strain evidence="6 7">BEG34</strain>
    </source>
</reference>
<evidence type="ECO:0000256" key="1">
    <source>
        <dbReference type="ARBA" id="ARBA00022552"/>
    </source>
</evidence>
<dbReference type="Gene3D" id="3.30.420.10">
    <property type="entry name" value="Ribonuclease H-like superfamily/Ribonuclease H"/>
    <property type="match status" value="1"/>
</dbReference>
<dbReference type="GO" id="GO:0003676">
    <property type="term" value="F:nucleic acid binding"/>
    <property type="evidence" value="ECO:0007669"/>
    <property type="project" value="InterPro"/>
</dbReference>
<gene>
    <name evidence="6" type="ORF">F8M41_018597</name>
</gene>